<dbReference type="Proteomes" id="UP001202328">
    <property type="component" value="Unassembled WGS sequence"/>
</dbReference>
<dbReference type="EMBL" id="JAJJMB010015535">
    <property type="protein sequence ID" value="KAI3853746.1"/>
    <property type="molecule type" value="Genomic_DNA"/>
</dbReference>
<reference evidence="1" key="1">
    <citation type="submission" date="2022-04" db="EMBL/GenBank/DDBJ databases">
        <title>A functionally conserved STORR gene fusion in Papaver species that diverged 16.8 million years ago.</title>
        <authorList>
            <person name="Catania T."/>
        </authorList>
    </citation>
    <scope>NUCLEOTIDE SEQUENCE</scope>
    <source>
        <strain evidence="1">S-188037</strain>
    </source>
</reference>
<organism evidence="1 2">
    <name type="scientific">Papaver atlanticum</name>
    <dbReference type="NCBI Taxonomy" id="357466"/>
    <lineage>
        <taxon>Eukaryota</taxon>
        <taxon>Viridiplantae</taxon>
        <taxon>Streptophyta</taxon>
        <taxon>Embryophyta</taxon>
        <taxon>Tracheophyta</taxon>
        <taxon>Spermatophyta</taxon>
        <taxon>Magnoliopsida</taxon>
        <taxon>Ranunculales</taxon>
        <taxon>Papaveraceae</taxon>
        <taxon>Papaveroideae</taxon>
        <taxon>Papaver</taxon>
    </lineage>
</organism>
<keyword evidence="2" id="KW-1185">Reference proteome</keyword>
<comment type="caution">
    <text evidence="1">The sequence shown here is derived from an EMBL/GenBank/DDBJ whole genome shotgun (WGS) entry which is preliminary data.</text>
</comment>
<evidence type="ECO:0000313" key="1">
    <source>
        <dbReference type="EMBL" id="KAI3853746.1"/>
    </source>
</evidence>
<protein>
    <submittedName>
        <fullName evidence="1">Uncharacterized protein</fullName>
    </submittedName>
</protein>
<gene>
    <name evidence="1" type="ORF">MKW98_025263</name>
</gene>
<proteinExistence type="predicted"/>
<sequence length="82" mass="9140">MSLIFETSKNIQMEFDVECSKTYLQLKLADRFDISGVFGLGSIKDMSTPPGPVKMGNLCPGSIILFIQCKHFTSYLILCSLQ</sequence>
<accession>A0AAD4X6L4</accession>
<name>A0AAD4X6L4_9MAGN</name>
<dbReference type="AlphaFoldDB" id="A0AAD4X6L4"/>
<evidence type="ECO:0000313" key="2">
    <source>
        <dbReference type="Proteomes" id="UP001202328"/>
    </source>
</evidence>